<evidence type="ECO:0000313" key="2">
    <source>
        <dbReference type="EMBL" id="QOD43683.1"/>
    </source>
</evidence>
<proteinExistence type="predicted"/>
<protein>
    <submittedName>
        <fullName evidence="2">Biopolymer transporter Tol</fullName>
    </submittedName>
</protein>
<dbReference type="RefSeq" id="WP_191147637.1">
    <property type="nucleotide sequence ID" value="NZ_CP061274.1"/>
</dbReference>
<dbReference type="Proteomes" id="UP000516660">
    <property type="component" value="Chromosome"/>
</dbReference>
<accession>A0A7L7Z1S5</accession>
<organism evidence="2 3">
    <name type="scientific">Clavibacter zhangzhiyongii</name>
    <dbReference type="NCBI Taxonomy" id="2768071"/>
    <lineage>
        <taxon>Bacteria</taxon>
        <taxon>Bacillati</taxon>
        <taxon>Actinomycetota</taxon>
        <taxon>Actinomycetes</taxon>
        <taxon>Micrococcales</taxon>
        <taxon>Microbacteriaceae</taxon>
        <taxon>Clavibacter</taxon>
    </lineage>
</organism>
<gene>
    <name evidence="2" type="ORF">H9X71_14120</name>
</gene>
<reference evidence="2 3" key="1">
    <citation type="submission" date="2020-08" db="EMBL/GenBank/DDBJ databases">
        <title>Description of Clavibacter zhangzhiyonge sp. nov., a phytopathogenic actinobacterium isolated from barley seeds, causing leaf brown spot and decline.</title>
        <authorList>
            <person name="Tian Q."/>
            <person name="Chuan J."/>
            <person name="Zhao W."/>
            <person name="Li X."/>
        </authorList>
    </citation>
    <scope>NUCLEOTIDE SEQUENCE [LARGE SCALE GENOMIC DNA]</scope>
    <source>
        <strain evidence="2 3">DM1</strain>
    </source>
</reference>
<feature type="region of interest" description="Disordered" evidence="1">
    <location>
        <begin position="1"/>
        <end position="23"/>
    </location>
</feature>
<dbReference type="KEGG" id="czh:H9X71_14120"/>
<sequence>MSERADPGDAGDGSGDGSTEDERWLVVGGRRWPRTDPSLPVDVVEALKSHLGRGRSGVGAAKRRGDEDAVAAARTRVGLAKHGLGERGPRWWDEPEDARLERAQQALRDLDALDDPAT</sequence>
<evidence type="ECO:0000313" key="3">
    <source>
        <dbReference type="Proteomes" id="UP000516660"/>
    </source>
</evidence>
<evidence type="ECO:0000256" key="1">
    <source>
        <dbReference type="SAM" id="MobiDB-lite"/>
    </source>
</evidence>
<keyword evidence="3" id="KW-1185">Reference proteome</keyword>
<dbReference type="EMBL" id="CP061274">
    <property type="protein sequence ID" value="QOD43683.1"/>
    <property type="molecule type" value="Genomic_DNA"/>
</dbReference>
<dbReference type="AlphaFoldDB" id="A0A7L7Z1S5"/>
<name>A0A7L7Z1S5_9MICO</name>